<comment type="caution">
    <text evidence="1">The sequence shown here is derived from an EMBL/GenBank/DDBJ whole genome shotgun (WGS) entry which is preliminary data.</text>
</comment>
<name>A0AAW8PYG6_VIBPH</name>
<sequence length="244" mass="27955">MDKVEDLEKFEELVVSMRDEYIEKEGHVTVEFSTSPNHLLDKIDILSNHNVNTEEFAGYWFMFPCDTCKGYDEETPIHVMMIDIKASKDFRVGGDLYRAQQAIETLNQELSLYKEKLNSGLLVNPDDLLKVVSIALEHQKELPVSQKDNALLFLSNYVDDHYQKQDDENPLVADTDIQAKQKELKRLDDLIAQRKRELGILENSFSKAVPVDLEKVKKLAADNSSHVSDFIPDEILAHKFLASL</sequence>
<evidence type="ECO:0000313" key="1">
    <source>
        <dbReference type="EMBL" id="MDS1821002.1"/>
    </source>
</evidence>
<proteinExistence type="predicted"/>
<evidence type="ECO:0000313" key="2">
    <source>
        <dbReference type="Proteomes" id="UP001253193"/>
    </source>
</evidence>
<dbReference type="AlphaFoldDB" id="A0AAW8PYG6"/>
<dbReference type="EMBL" id="JAUHGG010000003">
    <property type="protein sequence ID" value="MDS1821002.1"/>
    <property type="molecule type" value="Genomic_DNA"/>
</dbReference>
<gene>
    <name evidence="1" type="ORF">QX249_10060</name>
</gene>
<accession>A0AAW8PYG6</accession>
<protein>
    <submittedName>
        <fullName evidence="1">Uncharacterized protein</fullName>
    </submittedName>
</protein>
<dbReference type="Proteomes" id="UP001253193">
    <property type="component" value="Unassembled WGS sequence"/>
</dbReference>
<dbReference type="RefSeq" id="WP_311019796.1">
    <property type="nucleotide sequence ID" value="NZ_JAUHGG010000003.1"/>
</dbReference>
<organism evidence="1 2">
    <name type="scientific">Vibrio parahaemolyticus</name>
    <dbReference type="NCBI Taxonomy" id="670"/>
    <lineage>
        <taxon>Bacteria</taxon>
        <taxon>Pseudomonadati</taxon>
        <taxon>Pseudomonadota</taxon>
        <taxon>Gammaproteobacteria</taxon>
        <taxon>Vibrionales</taxon>
        <taxon>Vibrionaceae</taxon>
        <taxon>Vibrio</taxon>
    </lineage>
</organism>
<reference evidence="1" key="1">
    <citation type="submission" date="2023-06" db="EMBL/GenBank/DDBJ databases">
        <title>Genomic Diversity of Vibrio spp. and Metagenomic Analysis of Pathogens in Florida Gulf Coastal Waters Following Hurricane Ian.</title>
        <authorList>
            <person name="Brumfield K.D."/>
        </authorList>
    </citation>
    <scope>NUCLEOTIDE SEQUENCE</scope>
    <source>
        <strain evidence="1">WBS2B-138</strain>
    </source>
</reference>